<name>A0A5C4KZI9_PSEJE</name>
<protein>
    <submittedName>
        <fullName evidence="2">Uncharacterized protein</fullName>
    </submittedName>
</protein>
<evidence type="ECO:0000313" key="3">
    <source>
        <dbReference type="Proteomes" id="UP000306272"/>
    </source>
</evidence>
<reference evidence="2" key="1">
    <citation type="submission" date="2019-06" db="EMBL/GenBank/DDBJ databases">
        <title>Pseudomonas-derived Butenolides : (Bio)synthesis of Styrolides.</title>
        <authorList>
            <person name="Klapper M."/>
            <person name="Chowdhury S."/>
            <person name="Stallforth P."/>
        </authorList>
    </citation>
    <scope>NUCLEOTIDE SEQUENCE [LARGE SCALE GENOMIC DNA]</scope>
    <source>
        <strain evidence="2">EC-S101</strain>
    </source>
</reference>
<proteinExistence type="predicted"/>
<gene>
    <name evidence="2" type="ORF">FHG55_09035</name>
</gene>
<keyword evidence="1" id="KW-1133">Transmembrane helix</keyword>
<keyword evidence="1" id="KW-0472">Membrane</keyword>
<evidence type="ECO:0000256" key="1">
    <source>
        <dbReference type="SAM" id="Phobius"/>
    </source>
</evidence>
<accession>A0A5C4KZI9</accession>
<dbReference type="Proteomes" id="UP000306272">
    <property type="component" value="Unassembled WGS sequence"/>
</dbReference>
<evidence type="ECO:0000313" key="2">
    <source>
        <dbReference type="EMBL" id="TNB97216.1"/>
    </source>
</evidence>
<dbReference type="EMBL" id="VDDB01000007">
    <property type="protein sequence ID" value="TNB97216.1"/>
    <property type="molecule type" value="Genomic_DNA"/>
</dbReference>
<organism evidence="2 3">
    <name type="scientific">Pseudomonas jessenii</name>
    <dbReference type="NCBI Taxonomy" id="77298"/>
    <lineage>
        <taxon>Bacteria</taxon>
        <taxon>Pseudomonadati</taxon>
        <taxon>Pseudomonadota</taxon>
        <taxon>Gammaproteobacteria</taxon>
        <taxon>Pseudomonadales</taxon>
        <taxon>Pseudomonadaceae</taxon>
        <taxon>Pseudomonas</taxon>
    </lineage>
</organism>
<dbReference type="AlphaFoldDB" id="A0A5C4KZI9"/>
<comment type="caution">
    <text evidence="2">The sequence shown here is derived from an EMBL/GenBank/DDBJ whole genome shotgun (WGS) entry which is preliminary data.</text>
</comment>
<keyword evidence="3" id="KW-1185">Reference proteome</keyword>
<feature type="transmembrane region" description="Helical" evidence="1">
    <location>
        <begin position="25"/>
        <end position="47"/>
    </location>
</feature>
<sequence length="75" mass="8480">MPSTLTARGEDGKQSKKIERNTRKAAIGAILLCFRRMILLMFARGWIGAQLKLVGCEQYLRCGMGRLREQARSHS</sequence>
<keyword evidence="1" id="KW-0812">Transmembrane</keyword>